<organism evidence="2 3">
    <name type="scientific">Legionella clemsonensis</name>
    <dbReference type="NCBI Taxonomy" id="1867846"/>
    <lineage>
        <taxon>Bacteria</taxon>
        <taxon>Pseudomonadati</taxon>
        <taxon>Pseudomonadota</taxon>
        <taxon>Gammaproteobacteria</taxon>
        <taxon>Legionellales</taxon>
        <taxon>Legionellaceae</taxon>
        <taxon>Legionella</taxon>
    </lineage>
</organism>
<evidence type="ECO:0000313" key="2">
    <source>
        <dbReference type="EMBL" id="ASQ45397.1"/>
    </source>
</evidence>
<sequence>MSRQTITSAKWLTRTFQFISLFILFVFASQDLNAEGWRKLAPGIEYQDLDGNLLTPWSHIHAFRINLKENRLSVVTAADLSREHASVNEYAQHTNALITINGGFFDNDYKPLGLRIDNKRQTSPLKNISWWGIFFIKNQKAYLTNVYQFRSNNSVDFAIQSGPRLLINSRIPPLKPGRAERSALGITHDGRIIILVTDNLPLSTTELAQLMKAPPLNCQNALNLDGGSSSQLKAQLPSFQLEVHGFSNVSDAIIVKPRHSNYMTDN</sequence>
<dbReference type="EMBL" id="CP016397">
    <property type="protein sequence ID" value="ASQ45397.1"/>
    <property type="molecule type" value="Genomic_DNA"/>
</dbReference>
<evidence type="ECO:0000259" key="1">
    <source>
        <dbReference type="Pfam" id="PF09992"/>
    </source>
</evidence>
<dbReference type="PANTHER" id="PTHR40446:SF2">
    <property type="entry name" value="N-ACETYLGLUCOSAMINE-1-PHOSPHODIESTER ALPHA-N-ACETYLGLUCOSAMINIDASE"/>
    <property type="match status" value="1"/>
</dbReference>
<dbReference type="OrthoDB" id="5515706at2"/>
<dbReference type="KEGG" id="lcd:clem_04195"/>
<dbReference type="RefSeq" id="WP_094090459.1">
    <property type="nucleotide sequence ID" value="NZ_CP016397.1"/>
</dbReference>
<dbReference type="InterPro" id="IPR018711">
    <property type="entry name" value="NAGPA"/>
</dbReference>
<protein>
    <recommendedName>
        <fullName evidence="1">Phosphodiester glycosidase domain-containing protein</fullName>
    </recommendedName>
</protein>
<gene>
    <name evidence="2" type="ORF">clem_04195</name>
</gene>
<name>A0A222P0M4_9GAMM</name>
<evidence type="ECO:0000313" key="3">
    <source>
        <dbReference type="Proteomes" id="UP000201728"/>
    </source>
</evidence>
<dbReference type="Proteomes" id="UP000201728">
    <property type="component" value="Chromosome"/>
</dbReference>
<accession>A0A222P0M4</accession>
<feature type="domain" description="Phosphodiester glycosidase" evidence="1">
    <location>
        <begin position="95"/>
        <end position="255"/>
    </location>
</feature>
<dbReference type="Pfam" id="PF09992">
    <property type="entry name" value="NAGPA"/>
    <property type="match status" value="1"/>
</dbReference>
<proteinExistence type="predicted"/>
<reference evidence="2 3" key="1">
    <citation type="submission" date="2016-07" db="EMBL/GenBank/DDBJ databases">
        <authorList>
            <person name="Hassler H."/>
        </authorList>
    </citation>
    <scope>NUCLEOTIDE SEQUENCE [LARGE SCALE GENOMIC DNA]</scope>
    <source>
        <strain evidence="2 3">CDC-D5610</strain>
    </source>
</reference>
<keyword evidence="3" id="KW-1185">Reference proteome</keyword>
<dbReference type="AlphaFoldDB" id="A0A222P0M4"/>
<dbReference type="PANTHER" id="PTHR40446">
    <property type="entry name" value="N-ACETYLGLUCOSAMINE-1-PHOSPHODIESTER ALPHA-N-ACETYLGLUCOSAMINIDASE"/>
    <property type="match status" value="1"/>
</dbReference>